<dbReference type="SMART" id="SM00225">
    <property type="entry name" value="BTB"/>
    <property type="match status" value="1"/>
</dbReference>
<accession>A0A8H7TET0</accession>
<evidence type="ECO:0000313" key="3">
    <source>
        <dbReference type="EMBL" id="KAG4420259.1"/>
    </source>
</evidence>
<evidence type="ECO:0000256" key="1">
    <source>
        <dbReference type="SAM" id="MobiDB-lite"/>
    </source>
</evidence>
<organism evidence="3 4">
    <name type="scientific">Cadophora malorum</name>
    <dbReference type="NCBI Taxonomy" id="108018"/>
    <lineage>
        <taxon>Eukaryota</taxon>
        <taxon>Fungi</taxon>
        <taxon>Dikarya</taxon>
        <taxon>Ascomycota</taxon>
        <taxon>Pezizomycotina</taxon>
        <taxon>Leotiomycetes</taxon>
        <taxon>Helotiales</taxon>
        <taxon>Ploettnerulaceae</taxon>
        <taxon>Cadophora</taxon>
    </lineage>
</organism>
<protein>
    <recommendedName>
        <fullName evidence="2">BTB domain-containing protein</fullName>
    </recommendedName>
</protein>
<comment type="caution">
    <text evidence="3">The sequence shown here is derived from an EMBL/GenBank/DDBJ whole genome shotgun (WGS) entry which is preliminary data.</text>
</comment>
<dbReference type="Gene3D" id="3.30.710.10">
    <property type="entry name" value="Potassium Channel Kv1.1, Chain A"/>
    <property type="match status" value="1"/>
</dbReference>
<keyword evidence="4" id="KW-1185">Reference proteome</keyword>
<dbReference type="Pfam" id="PF00651">
    <property type="entry name" value="BTB"/>
    <property type="match status" value="1"/>
</dbReference>
<name>A0A8H7TET0_9HELO</name>
<evidence type="ECO:0000313" key="4">
    <source>
        <dbReference type="Proteomes" id="UP000664132"/>
    </source>
</evidence>
<dbReference type="InterPro" id="IPR000210">
    <property type="entry name" value="BTB/POZ_dom"/>
</dbReference>
<reference evidence="3" key="1">
    <citation type="submission" date="2021-02" db="EMBL/GenBank/DDBJ databases">
        <title>Genome sequence Cadophora malorum strain M34.</title>
        <authorList>
            <person name="Stefanovic E."/>
            <person name="Vu D."/>
            <person name="Scully C."/>
            <person name="Dijksterhuis J."/>
            <person name="Roader J."/>
            <person name="Houbraken J."/>
        </authorList>
    </citation>
    <scope>NUCLEOTIDE SEQUENCE</scope>
    <source>
        <strain evidence="3">M34</strain>
    </source>
</reference>
<gene>
    <name evidence="3" type="ORF">IFR04_006637</name>
</gene>
<dbReference type="InterPro" id="IPR011333">
    <property type="entry name" value="SKP1/BTB/POZ_sf"/>
</dbReference>
<evidence type="ECO:0000259" key="2">
    <source>
        <dbReference type="PROSITE" id="PS50097"/>
    </source>
</evidence>
<dbReference type="SUPFAM" id="SSF54695">
    <property type="entry name" value="POZ domain"/>
    <property type="match status" value="1"/>
</dbReference>
<feature type="domain" description="BTB" evidence="2">
    <location>
        <begin position="61"/>
        <end position="132"/>
    </location>
</feature>
<sequence length="284" mass="31724">MSSQENSNPATSDPDSSSQVAAPSPTPTSAASSLMMPTSNDKPAKNINRATASFNEKFGAEIVKVTVGRGNDEREFHVHKKLLCQESPVFDRMLNGSFAEGQSGQATLPEDDPKAFDMLASWLYSGKVYGADHRQRAYIELFILAEKYDIVRLADNTMDAYVHAVIVRRHRPNSTLCAAAYEKTQEKSKIRLFMSRYWAYGLINDGDKGNWLTSTFVPLGEKAQEILIDGMGHLRNMNNMKLSKGQKLMCNPKFAPLCDYHQHGKDHVCPYAKPTKRKLDESNV</sequence>
<dbReference type="PROSITE" id="PS50097">
    <property type="entry name" value="BTB"/>
    <property type="match status" value="1"/>
</dbReference>
<proteinExistence type="predicted"/>
<feature type="compositionally biased region" description="Low complexity" evidence="1">
    <location>
        <begin position="16"/>
        <end position="33"/>
    </location>
</feature>
<dbReference type="PANTHER" id="PTHR47843">
    <property type="entry name" value="BTB DOMAIN-CONTAINING PROTEIN-RELATED"/>
    <property type="match status" value="1"/>
</dbReference>
<feature type="region of interest" description="Disordered" evidence="1">
    <location>
        <begin position="1"/>
        <end position="46"/>
    </location>
</feature>
<dbReference type="OrthoDB" id="194443at2759"/>
<feature type="compositionally biased region" description="Polar residues" evidence="1">
    <location>
        <begin position="1"/>
        <end position="15"/>
    </location>
</feature>
<dbReference type="PANTHER" id="PTHR47843:SF2">
    <property type="entry name" value="BTB DOMAIN-CONTAINING PROTEIN"/>
    <property type="match status" value="1"/>
</dbReference>
<dbReference type="CDD" id="cd18186">
    <property type="entry name" value="BTB_POZ_ZBTB_KLHL-like"/>
    <property type="match status" value="1"/>
</dbReference>
<dbReference type="Proteomes" id="UP000664132">
    <property type="component" value="Unassembled WGS sequence"/>
</dbReference>
<dbReference type="EMBL" id="JAFJYH010000088">
    <property type="protein sequence ID" value="KAG4420259.1"/>
    <property type="molecule type" value="Genomic_DNA"/>
</dbReference>
<dbReference type="AlphaFoldDB" id="A0A8H7TET0"/>